<protein>
    <submittedName>
        <fullName evidence="1">Uncharacterized protein</fullName>
    </submittedName>
</protein>
<evidence type="ECO:0000313" key="1">
    <source>
        <dbReference type="EMBL" id="KAK9836544.1"/>
    </source>
</evidence>
<sequence>MVRHIRPEVFTRVIFLPMDHSPENWASRLYIDLHRHSEADDDLLFPKGLEPPLNAALTYRLEVDGDCLSVSKSEMLEISRTSQNTLLEQLEQVLSFYITTTPKTNGSGRAALG</sequence>
<accession>A0AAW1RS78</accession>
<evidence type="ECO:0000313" key="2">
    <source>
        <dbReference type="Proteomes" id="UP001438707"/>
    </source>
</evidence>
<comment type="caution">
    <text evidence="1">The sequence shown here is derived from an EMBL/GenBank/DDBJ whole genome shotgun (WGS) entry which is preliminary data.</text>
</comment>
<gene>
    <name evidence="1" type="ORF">WJX74_002827</name>
</gene>
<dbReference type="Proteomes" id="UP001438707">
    <property type="component" value="Unassembled WGS sequence"/>
</dbReference>
<proteinExistence type="predicted"/>
<reference evidence="1 2" key="1">
    <citation type="journal article" date="2024" name="Nat. Commun.">
        <title>Phylogenomics reveals the evolutionary origins of lichenization in chlorophyte algae.</title>
        <authorList>
            <person name="Puginier C."/>
            <person name="Libourel C."/>
            <person name="Otte J."/>
            <person name="Skaloud P."/>
            <person name="Haon M."/>
            <person name="Grisel S."/>
            <person name="Petersen M."/>
            <person name="Berrin J.G."/>
            <person name="Delaux P.M."/>
            <person name="Dal Grande F."/>
            <person name="Keller J."/>
        </authorList>
    </citation>
    <scope>NUCLEOTIDE SEQUENCE [LARGE SCALE GENOMIC DNA]</scope>
    <source>
        <strain evidence="1 2">SAG 2145</strain>
    </source>
</reference>
<organism evidence="1 2">
    <name type="scientific">Apatococcus lobatus</name>
    <dbReference type="NCBI Taxonomy" id="904363"/>
    <lineage>
        <taxon>Eukaryota</taxon>
        <taxon>Viridiplantae</taxon>
        <taxon>Chlorophyta</taxon>
        <taxon>core chlorophytes</taxon>
        <taxon>Trebouxiophyceae</taxon>
        <taxon>Chlorellales</taxon>
        <taxon>Chlorellaceae</taxon>
        <taxon>Apatococcus</taxon>
    </lineage>
</organism>
<name>A0AAW1RS78_9CHLO</name>
<dbReference type="AlphaFoldDB" id="A0AAW1RS78"/>
<keyword evidence="2" id="KW-1185">Reference proteome</keyword>
<dbReference type="EMBL" id="JALJOS010000007">
    <property type="protein sequence ID" value="KAK9836544.1"/>
    <property type="molecule type" value="Genomic_DNA"/>
</dbReference>